<evidence type="ECO:0000256" key="5">
    <source>
        <dbReference type="ARBA" id="ARBA00023235"/>
    </source>
</evidence>
<comment type="subunit">
    <text evidence="6 7">Homodimer.</text>
</comment>
<reference evidence="8 9" key="1">
    <citation type="submission" date="2016-07" db="EMBL/GenBank/DDBJ databases">
        <title>High microdiversification within the ubiquitous acI lineage of Actinobacteria.</title>
        <authorList>
            <person name="Neuenschwander S.M."/>
            <person name="Salcher M."/>
            <person name="Ghai R."/>
            <person name="Pernthaler J."/>
        </authorList>
    </citation>
    <scope>NUCLEOTIDE SEQUENCE [LARGE SCALE GENOMIC DNA]</scope>
    <source>
        <strain evidence="8">MMS-IA-79</strain>
    </source>
</reference>
<dbReference type="PROSITE" id="PS00171">
    <property type="entry name" value="TIM_1"/>
    <property type="match status" value="1"/>
</dbReference>
<dbReference type="InterPro" id="IPR000652">
    <property type="entry name" value="Triosephosphate_isomerase"/>
</dbReference>
<feature type="binding site" evidence="6">
    <location>
        <begin position="9"/>
        <end position="11"/>
    </location>
    <ligand>
        <name>substrate</name>
    </ligand>
</feature>
<keyword evidence="9" id="KW-1185">Reference proteome</keyword>
<comment type="similarity">
    <text evidence="1 6 7">Belongs to the triosephosphate isomerase family.</text>
</comment>
<dbReference type="EMBL" id="CP016774">
    <property type="protein sequence ID" value="ASY17179.1"/>
    <property type="molecule type" value="Genomic_DNA"/>
</dbReference>
<proteinExistence type="inferred from homology"/>
<dbReference type="GO" id="GO:0016853">
    <property type="term" value="F:isomerase activity"/>
    <property type="evidence" value="ECO:0007669"/>
    <property type="project" value="UniProtKB-KW"/>
</dbReference>
<evidence type="ECO:0000256" key="1">
    <source>
        <dbReference type="ARBA" id="ARBA00007422"/>
    </source>
</evidence>
<evidence type="ECO:0000256" key="6">
    <source>
        <dbReference type="HAMAP-Rule" id="MF_00147"/>
    </source>
</evidence>
<dbReference type="SUPFAM" id="SSF51351">
    <property type="entry name" value="Triosephosphate isomerase (TIM)"/>
    <property type="match status" value="1"/>
</dbReference>
<feature type="active site" description="Electrophile" evidence="6">
    <location>
        <position position="99"/>
    </location>
</feature>
<dbReference type="PROSITE" id="PS51440">
    <property type="entry name" value="TIM_2"/>
    <property type="match status" value="1"/>
</dbReference>
<gene>
    <name evidence="6" type="primary">tpiA</name>
    <name evidence="8" type="ORF">A1sIA79_02885</name>
</gene>
<feature type="active site" description="Proton acceptor" evidence="6">
    <location>
        <position position="171"/>
    </location>
</feature>
<keyword evidence="4 6" id="KW-0324">Glycolysis</keyword>
<dbReference type="HAMAP" id="MF_00147_B">
    <property type="entry name" value="TIM_B"/>
    <property type="match status" value="1"/>
</dbReference>
<dbReference type="Gene3D" id="3.20.20.70">
    <property type="entry name" value="Aldolase class I"/>
    <property type="match status" value="1"/>
</dbReference>
<keyword evidence="5 6" id="KW-0413">Isomerase</keyword>
<dbReference type="EC" id="5.3.1.1" evidence="6 7"/>
<feature type="binding site" evidence="6">
    <location>
        <begin position="238"/>
        <end position="239"/>
    </location>
    <ligand>
        <name>substrate</name>
    </ligand>
</feature>
<dbReference type="InterPro" id="IPR035990">
    <property type="entry name" value="TIM_sf"/>
</dbReference>
<evidence type="ECO:0000256" key="3">
    <source>
        <dbReference type="ARBA" id="ARBA00022490"/>
    </source>
</evidence>
<accession>A0ABM6ME67</accession>
<name>A0ABM6ME67_9ACTN</name>
<dbReference type="PANTHER" id="PTHR21139:SF42">
    <property type="entry name" value="TRIOSEPHOSPHATE ISOMERASE"/>
    <property type="match status" value="1"/>
</dbReference>
<dbReference type="Proteomes" id="UP000217177">
    <property type="component" value="Chromosome"/>
</dbReference>
<dbReference type="InterPro" id="IPR020861">
    <property type="entry name" value="Triosephosphate_isomerase_AS"/>
</dbReference>
<evidence type="ECO:0000256" key="7">
    <source>
        <dbReference type="RuleBase" id="RU363013"/>
    </source>
</evidence>
<dbReference type="InterPro" id="IPR013785">
    <property type="entry name" value="Aldolase_TIM"/>
</dbReference>
<dbReference type="CDD" id="cd00311">
    <property type="entry name" value="TIM"/>
    <property type="match status" value="1"/>
</dbReference>
<comment type="catalytic activity">
    <reaction evidence="6 7">
        <text>D-glyceraldehyde 3-phosphate = dihydroxyacetone phosphate</text>
        <dbReference type="Rhea" id="RHEA:18585"/>
        <dbReference type="ChEBI" id="CHEBI:57642"/>
        <dbReference type="ChEBI" id="CHEBI:59776"/>
        <dbReference type="EC" id="5.3.1.1"/>
    </reaction>
</comment>
<dbReference type="NCBIfam" id="TIGR00419">
    <property type="entry name" value="tim"/>
    <property type="match status" value="1"/>
</dbReference>
<keyword evidence="2 6" id="KW-0312">Gluconeogenesis</keyword>
<feature type="binding site" evidence="6">
    <location>
        <position position="217"/>
    </location>
    <ligand>
        <name>substrate</name>
    </ligand>
</feature>
<evidence type="ECO:0000256" key="4">
    <source>
        <dbReference type="ARBA" id="ARBA00023152"/>
    </source>
</evidence>
<evidence type="ECO:0000313" key="9">
    <source>
        <dbReference type="Proteomes" id="UP000217177"/>
    </source>
</evidence>
<comment type="pathway">
    <text evidence="6 7">Carbohydrate biosynthesis; gluconeogenesis.</text>
</comment>
<protein>
    <recommendedName>
        <fullName evidence="6 7">Triosephosphate isomerase</fullName>
        <shortName evidence="6">TIM</shortName>
        <shortName evidence="6">TPI</shortName>
        <ecNumber evidence="6 7">5.3.1.1</ecNumber>
    </recommendedName>
    <alternativeName>
        <fullName evidence="6">Triose-phosphate isomerase</fullName>
    </alternativeName>
</protein>
<comment type="function">
    <text evidence="6">Involved in the gluconeogenesis. Catalyzes stereospecifically the conversion of dihydroxyacetone phosphate (DHAP) to D-glyceraldehyde-3-phosphate (G3P).</text>
</comment>
<comment type="pathway">
    <text evidence="6 7">Carbohydrate degradation; glycolysis; D-glyceraldehyde 3-phosphate from glycerone phosphate: step 1/1.</text>
</comment>
<evidence type="ECO:0000313" key="8">
    <source>
        <dbReference type="EMBL" id="ASY17179.1"/>
    </source>
</evidence>
<feature type="binding site" evidence="6">
    <location>
        <position position="177"/>
    </location>
    <ligand>
        <name>substrate</name>
    </ligand>
</feature>
<comment type="subcellular location">
    <subcellularLocation>
        <location evidence="6 7">Cytoplasm</location>
    </subcellularLocation>
</comment>
<evidence type="ECO:0000256" key="2">
    <source>
        <dbReference type="ARBA" id="ARBA00022432"/>
    </source>
</evidence>
<sequence length="257" mass="27903">MRKPLMAGNWKMNLNHLEAIAVAQKLVYSLADKDYDEVDVAIIPPFTDIRSIQTMVDGDRLRLQYGAQDLSPEASGAFTGDISGSMLAKLGCTFVVIGHSERRAIHHEDDALINRKIRAALTHELTPIFCVGEDLPVRESGAHVSHVIRQVRAGLEGFHKPELKKIVIAYEPVWAIGTGKSATPEDAQEVCAAIREEIEQIGSAEIAANMRILYGGSVKSSNIAEIMKQADVDGALIGGASLDPEELAKIAKFHARA</sequence>
<organism evidence="8 9">
    <name type="scientific">Candidatus Planktophila versatilis</name>
    <dbReference type="NCBI Taxonomy" id="1884905"/>
    <lineage>
        <taxon>Bacteria</taxon>
        <taxon>Bacillati</taxon>
        <taxon>Actinomycetota</taxon>
        <taxon>Actinomycetes</taxon>
        <taxon>Candidatus Nanopelagicales</taxon>
        <taxon>Candidatus Nanopelagicaceae</taxon>
        <taxon>Candidatus Planktophila</taxon>
    </lineage>
</organism>
<dbReference type="InterPro" id="IPR022896">
    <property type="entry name" value="TrioseP_Isoase_bac/euk"/>
</dbReference>
<keyword evidence="3 6" id="KW-0963">Cytoplasm</keyword>
<dbReference type="RefSeq" id="WP_095674740.1">
    <property type="nucleotide sequence ID" value="NZ_CP016774.1"/>
</dbReference>
<dbReference type="PANTHER" id="PTHR21139">
    <property type="entry name" value="TRIOSEPHOSPHATE ISOMERASE"/>
    <property type="match status" value="1"/>
</dbReference>
<dbReference type="Pfam" id="PF00121">
    <property type="entry name" value="TIM"/>
    <property type="match status" value="1"/>
</dbReference>